<keyword evidence="3" id="KW-1185">Reference proteome</keyword>
<proteinExistence type="predicted"/>
<name>A0A195BH90_9HYME</name>
<dbReference type="AlphaFoldDB" id="A0A195BH90"/>
<feature type="region of interest" description="Disordered" evidence="1">
    <location>
        <begin position="128"/>
        <end position="162"/>
    </location>
</feature>
<reference evidence="2 3" key="1">
    <citation type="submission" date="2015-09" db="EMBL/GenBank/DDBJ databases">
        <title>Atta colombica WGS genome.</title>
        <authorList>
            <person name="Nygaard S."/>
            <person name="Hu H."/>
            <person name="Boomsma J."/>
            <person name="Zhang G."/>
        </authorList>
    </citation>
    <scope>NUCLEOTIDE SEQUENCE [LARGE SCALE GENOMIC DNA]</scope>
    <source>
        <strain evidence="2">Treedump-2</strain>
        <tissue evidence="2">Whole body</tissue>
    </source>
</reference>
<dbReference type="EMBL" id="KQ976467">
    <property type="protein sequence ID" value="KYM84121.1"/>
    <property type="molecule type" value="Genomic_DNA"/>
</dbReference>
<evidence type="ECO:0000313" key="2">
    <source>
        <dbReference type="EMBL" id="KYM84121.1"/>
    </source>
</evidence>
<dbReference type="Proteomes" id="UP000078540">
    <property type="component" value="Unassembled WGS sequence"/>
</dbReference>
<feature type="non-terminal residue" evidence="2">
    <location>
        <position position="1"/>
    </location>
</feature>
<gene>
    <name evidence="2" type="ORF">ALC53_05498</name>
</gene>
<sequence length="182" mass="20281">RKHRRAVRGYRPSLPSLLPRFARFLPGCGVPSRSPYAALRNADSDAHMGMIGARRGVLGGAGREHAEDEEGEEDGVVEAVRYRERKWEREARLRTRARVVCARHGHWPNLLFFLHSTGSSNVPPTLLPRQPTSDARGTHTTPLYTTPPLPATHPSTPATRRLKGADPYSAERIYMPTLRTCG</sequence>
<organism evidence="2 3">
    <name type="scientific">Atta colombica</name>
    <dbReference type="NCBI Taxonomy" id="520822"/>
    <lineage>
        <taxon>Eukaryota</taxon>
        <taxon>Metazoa</taxon>
        <taxon>Ecdysozoa</taxon>
        <taxon>Arthropoda</taxon>
        <taxon>Hexapoda</taxon>
        <taxon>Insecta</taxon>
        <taxon>Pterygota</taxon>
        <taxon>Neoptera</taxon>
        <taxon>Endopterygota</taxon>
        <taxon>Hymenoptera</taxon>
        <taxon>Apocrita</taxon>
        <taxon>Aculeata</taxon>
        <taxon>Formicoidea</taxon>
        <taxon>Formicidae</taxon>
        <taxon>Myrmicinae</taxon>
        <taxon>Atta</taxon>
    </lineage>
</organism>
<accession>A0A195BH90</accession>
<evidence type="ECO:0000256" key="1">
    <source>
        <dbReference type="SAM" id="MobiDB-lite"/>
    </source>
</evidence>
<evidence type="ECO:0000313" key="3">
    <source>
        <dbReference type="Proteomes" id="UP000078540"/>
    </source>
</evidence>
<protein>
    <submittedName>
        <fullName evidence="2">Uncharacterized protein</fullName>
    </submittedName>
</protein>